<evidence type="ECO:0000256" key="2">
    <source>
        <dbReference type="SAM" id="MobiDB-lite"/>
    </source>
</evidence>
<organism evidence="3 4">
    <name type="scientific">Setomelanomma holmii</name>
    <dbReference type="NCBI Taxonomy" id="210430"/>
    <lineage>
        <taxon>Eukaryota</taxon>
        <taxon>Fungi</taxon>
        <taxon>Dikarya</taxon>
        <taxon>Ascomycota</taxon>
        <taxon>Pezizomycotina</taxon>
        <taxon>Dothideomycetes</taxon>
        <taxon>Pleosporomycetidae</taxon>
        <taxon>Pleosporales</taxon>
        <taxon>Pleosporineae</taxon>
        <taxon>Phaeosphaeriaceae</taxon>
        <taxon>Setomelanomma</taxon>
    </lineage>
</organism>
<evidence type="ECO:0000313" key="3">
    <source>
        <dbReference type="EMBL" id="KAF2026720.1"/>
    </source>
</evidence>
<dbReference type="Proteomes" id="UP000799777">
    <property type="component" value="Unassembled WGS sequence"/>
</dbReference>
<name>A0A9P4H413_9PLEO</name>
<evidence type="ECO:0000256" key="1">
    <source>
        <dbReference type="SAM" id="Coils"/>
    </source>
</evidence>
<dbReference type="EMBL" id="ML978238">
    <property type="protein sequence ID" value="KAF2026720.1"/>
    <property type="molecule type" value="Genomic_DNA"/>
</dbReference>
<comment type="caution">
    <text evidence="3">The sequence shown here is derived from an EMBL/GenBank/DDBJ whole genome shotgun (WGS) entry which is preliminary data.</text>
</comment>
<keyword evidence="1" id="KW-0175">Coiled coil</keyword>
<sequence length="252" mass="28118">MDARIPSGLVKTRRLSYEDQGTKTSAVAEKDSHDLDGDTLVEAESTPTPYTHQSTTSKPQHTYQCSTSSTLPHSPSAEELSVKLQEKKNARLSQRNQQLRAEKDHLAEKNYQLNQSNNALRKEVASLTAQHDRLAALLEDSEAGRKSYRNNNAELAEQNADLKQKRRKVEERNVKLKAKILNLEHQSRVEMDTKEAGGWGWMFEREGGWLRVGCLVVAGFSGLLMWACGPAAFGVVLSVLTWCEGLLRGILS</sequence>
<keyword evidence="4" id="KW-1185">Reference proteome</keyword>
<feature type="coiled-coil region" evidence="1">
    <location>
        <begin position="77"/>
        <end position="186"/>
    </location>
</feature>
<feature type="region of interest" description="Disordered" evidence="2">
    <location>
        <begin position="1"/>
        <end position="76"/>
    </location>
</feature>
<feature type="compositionally biased region" description="Polar residues" evidence="2">
    <location>
        <begin position="45"/>
        <end position="73"/>
    </location>
</feature>
<reference evidence="3" key="1">
    <citation type="journal article" date="2020" name="Stud. Mycol.">
        <title>101 Dothideomycetes genomes: a test case for predicting lifestyles and emergence of pathogens.</title>
        <authorList>
            <person name="Haridas S."/>
            <person name="Albert R."/>
            <person name="Binder M."/>
            <person name="Bloem J."/>
            <person name="Labutti K."/>
            <person name="Salamov A."/>
            <person name="Andreopoulos B."/>
            <person name="Baker S."/>
            <person name="Barry K."/>
            <person name="Bills G."/>
            <person name="Bluhm B."/>
            <person name="Cannon C."/>
            <person name="Castanera R."/>
            <person name="Culley D."/>
            <person name="Daum C."/>
            <person name="Ezra D."/>
            <person name="Gonzalez J."/>
            <person name="Henrissat B."/>
            <person name="Kuo A."/>
            <person name="Liang C."/>
            <person name="Lipzen A."/>
            <person name="Lutzoni F."/>
            <person name="Magnuson J."/>
            <person name="Mondo S."/>
            <person name="Nolan M."/>
            <person name="Ohm R."/>
            <person name="Pangilinan J."/>
            <person name="Park H.-J."/>
            <person name="Ramirez L."/>
            <person name="Alfaro M."/>
            <person name="Sun H."/>
            <person name="Tritt A."/>
            <person name="Yoshinaga Y."/>
            <person name="Zwiers L.-H."/>
            <person name="Turgeon B."/>
            <person name="Goodwin S."/>
            <person name="Spatafora J."/>
            <person name="Crous P."/>
            <person name="Grigoriev I."/>
        </authorList>
    </citation>
    <scope>NUCLEOTIDE SEQUENCE</scope>
    <source>
        <strain evidence="3">CBS 110217</strain>
    </source>
</reference>
<dbReference type="AlphaFoldDB" id="A0A9P4H413"/>
<protein>
    <submittedName>
        <fullName evidence="3">Uncharacterized protein</fullName>
    </submittedName>
</protein>
<evidence type="ECO:0000313" key="4">
    <source>
        <dbReference type="Proteomes" id="UP000799777"/>
    </source>
</evidence>
<proteinExistence type="predicted"/>
<accession>A0A9P4H413</accession>
<gene>
    <name evidence="3" type="ORF">EK21DRAFT_115556</name>
</gene>